<comment type="subcellular location">
    <subcellularLocation>
        <location evidence="1">Cell inner membrane</location>
        <topology evidence="1">Single-pass membrane protein</topology>
        <orientation evidence="1">Periplasmic side</orientation>
    </subcellularLocation>
</comment>
<dbReference type="GO" id="GO:0030288">
    <property type="term" value="C:outer membrane-bounded periplasmic space"/>
    <property type="evidence" value="ECO:0007669"/>
    <property type="project" value="InterPro"/>
</dbReference>
<keyword evidence="6" id="KW-0812">Transmembrane</keyword>
<keyword evidence="3" id="KW-0201">Cytochrome c-type biogenesis</keyword>
<dbReference type="CDD" id="cd03010">
    <property type="entry name" value="TlpA_like_DsbE"/>
    <property type="match status" value="1"/>
</dbReference>
<keyword evidence="6" id="KW-0472">Membrane</keyword>
<proteinExistence type="inferred from homology"/>
<evidence type="ECO:0000256" key="4">
    <source>
        <dbReference type="ARBA" id="ARBA00023157"/>
    </source>
</evidence>
<dbReference type="OrthoDB" id="9788279at2"/>
<comment type="similarity">
    <text evidence="2">Belongs to the thioredoxin family. DsbE subfamily.</text>
</comment>
<dbReference type="KEGG" id="ntt:TAO_1456"/>
<protein>
    <submittedName>
        <fullName evidence="8">Periplasmic protein thiol/disulfide oxidoreductase DsbE</fullName>
    </submittedName>
</protein>
<dbReference type="GO" id="GO:0005886">
    <property type="term" value="C:plasma membrane"/>
    <property type="evidence" value="ECO:0007669"/>
    <property type="project" value="UniProtKB-SubCell"/>
</dbReference>
<dbReference type="PANTHER" id="PTHR42852:SF6">
    <property type="entry name" value="THIOL:DISULFIDE INTERCHANGE PROTEIN DSBE"/>
    <property type="match status" value="1"/>
</dbReference>
<evidence type="ECO:0000256" key="1">
    <source>
        <dbReference type="ARBA" id="ARBA00004383"/>
    </source>
</evidence>
<dbReference type="Pfam" id="PF08534">
    <property type="entry name" value="Redoxin"/>
    <property type="match status" value="1"/>
</dbReference>
<dbReference type="InterPro" id="IPR004799">
    <property type="entry name" value="Periplasmic_diS_OxRdtase_DsbE"/>
</dbReference>
<keyword evidence="5" id="KW-0676">Redox-active center</keyword>
<dbReference type="SUPFAM" id="SSF52833">
    <property type="entry name" value="Thioredoxin-like"/>
    <property type="match status" value="1"/>
</dbReference>
<dbReference type="Gene3D" id="3.40.30.10">
    <property type="entry name" value="Glutaredoxin"/>
    <property type="match status" value="1"/>
</dbReference>
<dbReference type="GO" id="GO:0015036">
    <property type="term" value="F:disulfide oxidoreductase activity"/>
    <property type="evidence" value="ECO:0007669"/>
    <property type="project" value="InterPro"/>
</dbReference>
<dbReference type="Proteomes" id="UP000243679">
    <property type="component" value="Chromosome"/>
</dbReference>
<keyword evidence="9" id="KW-1185">Reference proteome</keyword>
<dbReference type="EMBL" id="AP014836">
    <property type="protein sequence ID" value="BAW80826.1"/>
    <property type="molecule type" value="Genomic_DNA"/>
</dbReference>
<dbReference type="NCBIfam" id="TIGR00385">
    <property type="entry name" value="dsbE"/>
    <property type="match status" value="1"/>
</dbReference>
<evidence type="ECO:0000313" key="9">
    <source>
        <dbReference type="Proteomes" id="UP000243679"/>
    </source>
</evidence>
<keyword evidence="4" id="KW-1015">Disulfide bond</keyword>
<feature type="transmembrane region" description="Helical" evidence="6">
    <location>
        <begin position="6"/>
        <end position="23"/>
    </location>
</feature>
<accession>A0A1Q2SNW7</accession>
<dbReference type="AlphaFoldDB" id="A0A1Q2SNW7"/>
<gene>
    <name evidence="8" type="ORF">TAO_1456</name>
</gene>
<dbReference type="PROSITE" id="PS00194">
    <property type="entry name" value="THIOREDOXIN_1"/>
    <property type="match status" value="1"/>
</dbReference>
<reference evidence="8 9" key="1">
    <citation type="journal article" date="2017" name="ISME J.">
        <title>An acid-tolerant ammonia-oxidizing ?-proteobacterium from soil.</title>
        <authorList>
            <person name="Hayatsu M."/>
            <person name="Tago K."/>
            <person name="Uchiyama I."/>
            <person name="Toyoda A."/>
            <person name="Wang Y."/>
            <person name="Shimomura Y."/>
            <person name="Okubo T."/>
            <person name="Kurisu F."/>
            <person name="Hirono Y."/>
            <person name="Nonaka K."/>
            <person name="Akiyama H."/>
            <person name="Itoh T."/>
            <person name="Takami H."/>
        </authorList>
    </citation>
    <scope>NUCLEOTIDE SEQUENCE [LARGE SCALE GENOMIC DNA]</scope>
    <source>
        <strain evidence="8 9">TAO100</strain>
    </source>
</reference>
<evidence type="ECO:0000256" key="2">
    <source>
        <dbReference type="ARBA" id="ARBA00007758"/>
    </source>
</evidence>
<name>A0A1Q2SNW7_9GAMM</name>
<evidence type="ECO:0000256" key="6">
    <source>
        <dbReference type="SAM" id="Phobius"/>
    </source>
</evidence>
<organism evidence="8 9">
    <name type="scientific">Candidatus Nitrosoglobus terrae</name>
    <dbReference type="NCBI Taxonomy" id="1630141"/>
    <lineage>
        <taxon>Bacteria</taxon>
        <taxon>Pseudomonadati</taxon>
        <taxon>Pseudomonadota</taxon>
        <taxon>Gammaproteobacteria</taxon>
        <taxon>Chromatiales</taxon>
        <taxon>Chromatiaceae</taxon>
        <taxon>Candidatus Nitrosoglobus</taxon>
    </lineage>
</organism>
<feature type="domain" description="Thioredoxin" evidence="7">
    <location>
        <begin position="32"/>
        <end position="175"/>
    </location>
</feature>
<evidence type="ECO:0000256" key="5">
    <source>
        <dbReference type="ARBA" id="ARBA00023284"/>
    </source>
</evidence>
<dbReference type="InterPro" id="IPR050553">
    <property type="entry name" value="Thioredoxin_ResA/DsbE_sf"/>
</dbReference>
<dbReference type="InterPro" id="IPR013740">
    <property type="entry name" value="Redoxin"/>
</dbReference>
<dbReference type="GO" id="GO:0017004">
    <property type="term" value="P:cytochrome complex assembly"/>
    <property type="evidence" value="ECO:0007669"/>
    <property type="project" value="UniProtKB-KW"/>
</dbReference>
<evidence type="ECO:0000259" key="7">
    <source>
        <dbReference type="PROSITE" id="PS51352"/>
    </source>
</evidence>
<dbReference type="RefSeq" id="WP_096527328.1">
    <property type="nucleotide sequence ID" value="NZ_AP014836.1"/>
</dbReference>
<dbReference type="PANTHER" id="PTHR42852">
    <property type="entry name" value="THIOL:DISULFIDE INTERCHANGE PROTEIN DSBE"/>
    <property type="match status" value="1"/>
</dbReference>
<dbReference type="PROSITE" id="PS51352">
    <property type="entry name" value="THIOREDOXIN_2"/>
    <property type="match status" value="1"/>
</dbReference>
<evidence type="ECO:0000313" key="8">
    <source>
        <dbReference type="EMBL" id="BAW80826.1"/>
    </source>
</evidence>
<evidence type="ECO:0000256" key="3">
    <source>
        <dbReference type="ARBA" id="ARBA00022748"/>
    </source>
</evidence>
<dbReference type="InterPro" id="IPR036249">
    <property type="entry name" value="Thioredoxin-like_sf"/>
</dbReference>
<keyword evidence="6" id="KW-1133">Transmembrane helix</keyword>
<sequence>MSRYTTPLIIFIVLVLFFAIGLHKDPRQIPSPLIGKAAPELGIPRLNTPEKKIYRSDLLGKAALVNVWASWCVACRAEHEILLRLAREKPQLPIIGLNYKDKREAALGWLGDLGNPYTEIAVDMDGRVGMDWGVYGVPESFLVDPQGIIRYKQIGPLTWEVIEKELLPLIQSFETHRG</sequence>
<dbReference type="InterPro" id="IPR017937">
    <property type="entry name" value="Thioredoxin_CS"/>
</dbReference>
<dbReference type="InterPro" id="IPR013766">
    <property type="entry name" value="Thioredoxin_domain"/>
</dbReference>